<proteinExistence type="predicted"/>
<evidence type="ECO:0000313" key="2">
    <source>
        <dbReference type="EMBL" id="MBB5873496.1"/>
    </source>
</evidence>
<reference evidence="2 3" key="1">
    <citation type="submission" date="2020-08" db="EMBL/GenBank/DDBJ databases">
        <title>Sequencing the genomes of 1000 actinobacteria strains.</title>
        <authorList>
            <person name="Klenk H.-P."/>
        </authorList>
    </citation>
    <scope>NUCLEOTIDE SEQUENCE [LARGE SCALE GENOMIC DNA]</scope>
    <source>
        <strain evidence="2 3">DSM 45362</strain>
    </source>
</reference>
<sequence length="162" mass="16731">MSPWRKSFVAVPLAVLGAALGLGSVLGEWARVVLHHGETAPEWMLFSQPLFGLAYTSALIAMLVLVAVALAGRPPGGSRRLRTAGLVLAALSLALLGLIAYGVTAIPYRVSGWSYDTSLILGWGIHAAFGAWAALGAALLLAAPPRRPPAAVVAESQVDGRG</sequence>
<keyword evidence="1" id="KW-0472">Membrane</keyword>
<keyword evidence="1" id="KW-0812">Transmembrane</keyword>
<name>A0A841C0W3_9ACTN</name>
<feature type="transmembrane region" description="Helical" evidence="1">
    <location>
        <begin position="84"/>
        <end position="108"/>
    </location>
</feature>
<feature type="transmembrane region" description="Helical" evidence="1">
    <location>
        <begin position="51"/>
        <end position="72"/>
    </location>
</feature>
<dbReference type="AlphaFoldDB" id="A0A841C0W3"/>
<dbReference type="EMBL" id="JACHMN010000003">
    <property type="protein sequence ID" value="MBB5873496.1"/>
    <property type="molecule type" value="Genomic_DNA"/>
</dbReference>
<dbReference type="Proteomes" id="UP000587527">
    <property type="component" value="Unassembled WGS sequence"/>
</dbReference>
<evidence type="ECO:0000313" key="3">
    <source>
        <dbReference type="Proteomes" id="UP000587527"/>
    </source>
</evidence>
<keyword evidence="1" id="KW-1133">Transmembrane helix</keyword>
<accession>A0A841C0W3</accession>
<organism evidence="2 3">
    <name type="scientific">Allocatelliglobosispora scoriae</name>
    <dbReference type="NCBI Taxonomy" id="643052"/>
    <lineage>
        <taxon>Bacteria</taxon>
        <taxon>Bacillati</taxon>
        <taxon>Actinomycetota</taxon>
        <taxon>Actinomycetes</taxon>
        <taxon>Micromonosporales</taxon>
        <taxon>Micromonosporaceae</taxon>
        <taxon>Allocatelliglobosispora</taxon>
    </lineage>
</organism>
<protein>
    <submittedName>
        <fullName evidence="2">Uncharacterized protein</fullName>
    </submittedName>
</protein>
<keyword evidence="3" id="KW-1185">Reference proteome</keyword>
<dbReference type="RefSeq" id="WP_184844803.1">
    <property type="nucleotide sequence ID" value="NZ_JACHMN010000003.1"/>
</dbReference>
<gene>
    <name evidence="2" type="ORF">F4553_006930</name>
</gene>
<comment type="caution">
    <text evidence="2">The sequence shown here is derived from an EMBL/GenBank/DDBJ whole genome shotgun (WGS) entry which is preliminary data.</text>
</comment>
<feature type="transmembrane region" description="Helical" evidence="1">
    <location>
        <begin position="120"/>
        <end position="142"/>
    </location>
</feature>
<evidence type="ECO:0000256" key="1">
    <source>
        <dbReference type="SAM" id="Phobius"/>
    </source>
</evidence>